<comment type="caution">
    <text evidence="1">The sequence shown here is derived from an EMBL/GenBank/DDBJ whole genome shotgun (WGS) entry which is preliminary data.</text>
</comment>
<proteinExistence type="predicted"/>
<dbReference type="Pfam" id="PF15892">
    <property type="entry name" value="BNR_4"/>
    <property type="match status" value="1"/>
</dbReference>
<dbReference type="Proteomes" id="UP000317646">
    <property type="component" value="Unassembled WGS sequence"/>
</dbReference>
<evidence type="ECO:0000313" key="1">
    <source>
        <dbReference type="EMBL" id="TPG66782.1"/>
    </source>
</evidence>
<protein>
    <submittedName>
        <fullName evidence="1">Neuraminidase</fullName>
    </submittedName>
</protein>
<evidence type="ECO:0000313" key="2">
    <source>
        <dbReference type="Proteomes" id="UP000317646"/>
    </source>
</evidence>
<reference evidence="1 2" key="1">
    <citation type="journal article" date="2019" name="Environ. Microbiol.">
        <title>Species interactions and distinct microbial communities in high Arctic permafrost affected cryosols are associated with the CH4 and CO2 gas fluxes.</title>
        <authorList>
            <person name="Altshuler I."/>
            <person name="Hamel J."/>
            <person name="Turney S."/>
            <person name="Magnuson E."/>
            <person name="Levesque R."/>
            <person name="Greer C."/>
            <person name="Whyte L.G."/>
        </authorList>
    </citation>
    <scope>NUCLEOTIDE SEQUENCE [LARGE SCALE GENOMIC DNA]</scope>
    <source>
        <strain evidence="1 2">S9.2P</strain>
    </source>
</reference>
<gene>
    <name evidence="1" type="ORF">EAH73_09135</name>
</gene>
<dbReference type="OrthoDB" id="223410at2"/>
<dbReference type="SUPFAM" id="SSF50939">
    <property type="entry name" value="Sialidases"/>
    <property type="match status" value="1"/>
</dbReference>
<accession>A0A502GZD8</accession>
<dbReference type="RefSeq" id="WP_140466187.1">
    <property type="nucleotide sequence ID" value="NZ_RCYZ01000003.1"/>
</dbReference>
<keyword evidence="2" id="KW-1185">Reference proteome</keyword>
<dbReference type="Gene3D" id="2.120.10.10">
    <property type="match status" value="1"/>
</dbReference>
<dbReference type="AlphaFoldDB" id="A0A502GZD8"/>
<organism evidence="1 2">
    <name type="scientific">Hymenobacter nivis</name>
    <dbReference type="NCBI Taxonomy" id="1850093"/>
    <lineage>
        <taxon>Bacteria</taxon>
        <taxon>Pseudomonadati</taxon>
        <taxon>Bacteroidota</taxon>
        <taxon>Cytophagia</taxon>
        <taxon>Cytophagales</taxon>
        <taxon>Hymenobacteraceae</taxon>
        <taxon>Hymenobacter</taxon>
    </lineage>
</organism>
<dbReference type="EMBL" id="RCYZ01000003">
    <property type="protein sequence ID" value="TPG66782.1"/>
    <property type="molecule type" value="Genomic_DNA"/>
</dbReference>
<name>A0A502GZD8_9BACT</name>
<sequence length="464" mass="51432">MPQPFSLAARLARRPPRRATFAAHGAARRINLLIKNAFGLGLILLLAGPLGAQTTSSVVGYGWARNAVNTAVFRKNSLVTFKNEQFTAFYDSAGYLVLAKRTLPRGPWQVEKTAYRAHVEDAHNDISLMVDGAGYLHIAYDHHNNRLHYNRGLRPGALALTPMLPMAGQQEDQVSYPEFYRFPGGDLAFLYRAGGSGNGNLVMNRYDVKTRRWTRLHTVLLDGQGQRNAYWQAAVDAQGTFHLSWVWRETPDVATNHDLAYARSRDGGRTWQRSTGAAYALPITEATAEYALRIPQKSDLINQTSMCADAQGRPYIATYWRPAGSPAPQYQLVYHDGKSWQVSQVGQRTAPFSLSGGGTKKIPIARPQVLVRTRAGHTAAYVVFRDAERGDKASLATCPDLARPQWAVQDLTTTGLGNWEPTYDTGRWQQSQVLNLFIQRTGQGDGETLEALPPQPVSVLEWAP</sequence>
<dbReference type="InterPro" id="IPR036278">
    <property type="entry name" value="Sialidase_sf"/>
</dbReference>